<keyword evidence="2" id="KW-0805">Transcription regulation</keyword>
<dbReference type="InterPro" id="IPR039425">
    <property type="entry name" value="RNA_pol_sigma-70-like"/>
</dbReference>
<dbReference type="InterPro" id="IPR007627">
    <property type="entry name" value="RNA_pol_sigma70_r2"/>
</dbReference>
<protein>
    <submittedName>
        <fullName evidence="6">RNA polymerase sigma-70 factor (ECF subfamily)</fullName>
    </submittedName>
</protein>
<dbReference type="Proteomes" id="UP000247416">
    <property type="component" value="Unassembled WGS sequence"/>
</dbReference>
<accession>A0A318TK38</accession>
<sequence>MQQHLKEIIDQYGDYLLRIAYTYVRDERIAQEILQDVLFSYYRKQSQFRGDASLKTYLTKMTINRSYDYLRSWKNKRELVLEKIFIKERTKSIEKSVIEEEEKTEITSAVFTLKVKLREAIFLYYYAEHTTKKISEILGVP</sequence>
<reference evidence="6 7" key="1">
    <citation type="submission" date="2018-06" db="EMBL/GenBank/DDBJ databases">
        <title>Genomic Encyclopedia of Archaeal and Bacterial Type Strains, Phase II (KMG-II): from individual species to whole genera.</title>
        <authorList>
            <person name="Goeker M."/>
        </authorList>
    </citation>
    <scope>NUCLEOTIDE SEQUENCE [LARGE SCALE GENOMIC DNA]</scope>
    <source>
        <strain evidence="6 7">KACC 16626</strain>
    </source>
</reference>
<dbReference type="NCBIfam" id="TIGR02937">
    <property type="entry name" value="sigma70-ECF"/>
    <property type="match status" value="1"/>
</dbReference>
<dbReference type="PANTHER" id="PTHR43133:SF60">
    <property type="entry name" value="RNA POLYMERASE SIGMA FACTOR SIGV"/>
    <property type="match status" value="1"/>
</dbReference>
<evidence type="ECO:0000313" key="6">
    <source>
        <dbReference type="EMBL" id="PYF03508.1"/>
    </source>
</evidence>
<name>A0A318TK38_9BACL</name>
<dbReference type="GO" id="GO:0016987">
    <property type="term" value="F:sigma factor activity"/>
    <property type="evidence" value="ECO:0007669"/>
    <property type="project" value="UniProtKB-KW"/>
</dbReference>
<evidence type="ECO:0000259" key="5">
    <source>
        <dbReference type="Pfam" id="PF04542"/>
    </source>
</evidence>
<comment type="caution">
    <text evidence="6">The sequence shown here is derived from an EMBL/GenBank/DDBJ whole genome shotgun (WGS) entry which is preliminary data.</text>
</comment>
<evidence type="ECO:0000256" key="1">
    <source>
        <dbReference type="ARBA" id="ARBA00010641"/>
    </source>
</evidence>
<evidence type="ECO:0000313" key="7">
    <source>
        <dbReference type="Proteomes" id="UP000247416"/>
    </source>
</evidence>
<dbReference type="InterPro" id="IPR013324">
    <property type="entry name" value="RNA_pol_sigma_r3/r4-like"/>
</dbReference>
<dbReference type="SUPFAM" id="SSF88946">
    <property type="entry name" value="Sigma2 domain of RNA polymerase sigma factors"/>
    <property type="match status" value="1"/>
</dbReference>
<comment type="similarity">
    <text evidence="1">Belongs to the sigma-70 factor family. ECF subfamily.</text>
</comment>
<gene>
    <name evidence="6" type="ORF">BJ095_13037</name>
</gene>
<dbReference type="EMBL" id="QJTJ01000030">
    <property type="protein sequence ID" value="PYF03508.1"/>
    <property type="molecule type" value="Genomic_DNA"/>
</dbReference>
<proteinExistence type="inferred from homology"/>
<dbReference type="SUPFAM" id="SSF88659">
    <property type="entry name" value="Sigma3 and sigma4 domains of RNA polymerase sigma factors"/>
    <property type="match status" value="1"/>
</dbReference>
<dbReference type="AlphaFoldDB" id="A0A318TK38"/>
<keyword evidence="3" id="KW-0731">Sigma factor</keyword>
<organism evidence="6 7">
    <name type="scientific">Ureibacillus chungkukjangi</name>
    <dbReference type="NCBI Taxonomy" id="1202712"/>
    <lineage>
        <taxon>Bacteria</taxon>
        <taxon>Bacillati</taxon>
        <taxon>Bacillota</taxon>
        <taxon>Bacilli</taxon>
        <taxon>Bacillales</taxon>
        <taxon>Caryophanaceae</taxon>
        <taxon>Ureibacillus</taxon>
    </lineage>
</organism>
<dbReference type="GO" id="GO:0006352">
    <property type="term" value="P:DNA-templated transcription initiation"/>
    <property type="evidence" value="ECO:0007669"/>
    <property type="project" value="InterPro"/>
</dbReference>
<dbReference type="Pfam" id="PF04542">
    <property type="entry name" value="Sigma70_r2"/>
    <property type="match status" value="1"/>
</dbReference>
<keyword evidence="7" id="KW-1185">Reference proteome</keyword>
<dbReference type="PANTHER" id="PTHR43133">
    <property type="entry name" value="RNA POLYMERASE ECF-TYPE SIGMA FACTO"/>
    <property type="match status" value="1"/>
</dbReference>
<dbReference type="Gene3D" id="1.10.10.10">
    <property type="entry name" value="Winged helix-like DNA-binding domain superfamily/Winged helix DNA-binding domain"/>
    <property type="match status" value="1"/>
</dbReference>
<evidence type="ECO:0000256" key="4">
    <source>
        <dbReference type="ARBA" id="ARBA00023163"/>
    </source>
</evidence>
<evidence type="ECO:0000256" key="2">
    <source>
        <dbReference type="ARBA" id="ARBA00023015"/>
    </source>
</evidence>
<dbReference type="InterPro" id="IPR013325">
    <property type="entry name" value="RNA_pol_sigma_r2"/>
</dbReference>
<feature type="domain" description="RNA polymerase sigma-70 region 2" evidence="5">
    <location>
        <begin position="9"/>
        <end position="72"/>
    </location>
</feature>
<keyword evidence="4" id="KW-0804">Transcription</keyword>
<dbReference type="InterPro" id="IPR036388">
    <property type="entry name" value="WH-like_DNA-bd_sf"/>
</dbReference>
<dbReference type="RefSeq" id="WP_235867691.1">
    <property type="nucleotide sequence ID" value="NZ_CP085009.1"/>
</dbReference>
<evidence type="ECO:0000256" key="3">
    <source>
        <dbReference type="ARBA" id="ARBA00023082"/>
    </source>
</evidence>
<dbReference type="InterPro" id="IPR014284">
    <property type="entry name" value="RNA_pol_sigma-70_dom"/>
</dbReference>
<dbReference type="Gene3D" id="1.10.1740.10">
    <property type="match status" value="1"/>
</dbReference>